<evidence type="ECO:0000313" key="2">
    <source>
        <dbReference type="EMBL" id="AWB22718.1"/>
    </source>
</evidence>
<organism evidence="2 3">
    <name type="scientific">Methylobacterium currus</name>
    <dbReference type="NCBI Taxonomy" id="2051553"/>
    <lineage>
        <taxon>Bacteria</taxon>
        <taxon>Pseudomonadati</taxon>
        <taxon>Pseudomonadota</taxon>
        <taxon>Alphaproteobacteria</taxon>
        <taxon>Hyphomicrobiales</taxon>
        <taxon>Methylobacteriaceae</taxon>
        <taxon>Methylobacterium</taxon>
    </lineage>
</organism>
<dbReference type="PANTHER" id="PTHR30386">
    <property type="entry name" value="MEMBRANE FUSION SUBUNIT OF EMRAB-TOLC MULTIDRUG EFFLUX PUMP"/>
    <property type="match status" value="1"/>
</dbReference>
<dbReference type="InterPro" id="IPR022275">
    <property type="entry name" value="NHPM_bacteriocin_SS_HylD"/>
</dbReference>
<dbReference type="InterPro" id="IPR050739">
    <property type="entry name" value="MFP"/>
</dbReference>
<dbReference type="KEGG" id="mee:DA075_18925"/>
<evidence type="ECO:0000256" key="1">
    <source>
        <dbReference type="SAM" id="Phobius"/>
    </source>
</evidence>
<sequence>MTAALYRKEALDHLAGPDRLDEMVRVTSPHGWAALGAALVIVGGCLGWSIFGSYRTTVSGHGLLVPADGAFVSVYAPKAGWLDSYRQRGDKVKKGDMIARLSAPEDAARLVDIDSRVTQLTQQRAALAAQIEDRIRKETIASERKREALQETIDLGESRVVALETLLGQRESLLSKGLMTSDRMIEARERLFAARESISRARTDLLSLDAALQSLRHQTDQERAALDRQLRDAEGLRAQTHLSENLATTIVARADGVITTNEAGDHALVSAGQKLMVIEQGGPRLDVLLYVPADSGKEIKLGMEVRLSPSTAKKEEYGSLIGTVIQVDDSPENEAALAHRLGNPDLARVFTKGGPPLQLVVRINPGSRGAESYAWTSKRGEEIELASTTLVEGQVTVKSGRPIGLFVPALRRFVGL</sequence>
<name>A0A2R4WMF3_9HYPH</name>
<accession>A0A2R4WMF3</accession>
<dbReference type="AlphaFoldDB" id="A0A2R4WMF3"/>
<keyword evidence="1" id="KW-0472">Membrane</keyword>
<reference evidence="2 3" key="1">
    <citation type="submission" date="2018-04" db="EMBL/GenBank/DDBJ databases">
        <title>Methylobacterium sp. PR1016A genome.</title>
        <authorList>
            <person name="Park W."/>
        </authorList>
    </citation>
    <scope>NUCLEOTIDE SEQUENCE [LARGE SCALE GENOMIC DNA]</scope>
    <source>
        <strain evidence="2 3">PR1016A</strain>
    </source>
</reference>
<dbReference type="OrthoDB" id="8439633at2"/>
<dbReference type="NCBIfam" id="TIGR03794">
    <property type="entry name" value="NHLM_micro_HlyD"/>
    <property type="match status" value="1"/>
</dbReference>
<dbReference type="Proteomes" id="UP000244755">
    <property type="component" value="Chromosome 1"/>
</dbReference>
<keyword evidence="1" id="KW-1133">Transmembrane helix</keyword>
<dbReference type="PANTHER" id="PTHR30386:SF28">
    <property type="entry name" value="EXPORTED PROTEIN"/>
    <property type="match status" value="1"/>
</dbReference>
<keyword evidence="3" id="KW-1185">Reference proteome</keyword>
<dbReference type="RefSeq" id="WP_099954520.1">
    <property type="nucleotide sequence ID" value="NZ_CP028843.1"/>
</dbReference>
<protein>
    <submittedName>
        <fullName evidence="2">NHLP bacteriocin system secretion protein</fullName>
    </submittedName>
</protein>
<dbReference type="EMBL" id="CP028843">
    <property type="protein sequence ID" value="AWB22718.1"/>
    <property type="molecule type" value="Genomic_DNA"/>
</dbReference>
<proteinExistence type="predicted"/>
<gene>
    <name evidence="2" type="ORF">DA075_18925</name>
</gene>
<keyword evidence="1" id="KW-0812">Transmembrane</keyword>
<evidence type="ECO:0000313" key="3">
    <source>
        <dbReference type="Proteomes" id="UP000244755"/>
    </source>
</evidence>
<feature type="transmembrane region" description="Helical" evidence="1">
    <location>
        <begin position="32"/>
        <end position="51"/>
    </location>
</feature>